<evidence type="ECO:0000256" key="3">
    <source>
        <dbReference type="ARBA" id="ARBA00022759"/>
    </source>
</evidence>
<dbReference type="Pfam" id="PF07927">
    <property type="entry name" value="HicA_toxin"/>
    <property type="match status" value="1"/>
</dbReference>
<dbReference type="EMBL" id="OBEJ01000010">
    <property type="protein sequence ID" value="SNZ18346.1"/>
    <property type="molecule type" value="Genomic_DNA"/>
</dbReference>
<dbReference type="InterPro" id="IPR012933">
    <property type="entry name" value="HicA_mRNA_interferase"/>
</dbReference>
<keyword evidence="8" id="KW-1185">Reference proteome</keyword>
<dbReference type="Gene3D" id="3.30.920.30">
    <property type="entry name" value="Hypothetical protein"/>
    <property type="match status" value="1"/>
</dbReference>
<keyword evidence="5" id="KW-0694">RNA-binding</keyword>
<dbReference type="AlphaFoldDB" id="A0A285PDX4"/>
<evidence type="ECO:0000256" key="5">
    <source>
        <dbReference type="ARBA" id="ARBA00022884"/>
    </source>
</evidence>
<dbReference type="GO" id="GO:0003729">
    <property type="term" value="F:mRNA binding"/>
    <property type="evidence" value="ECO:0007669"/>
    <property type="project" value="InterPro"/>
</dbReference>
<dbReference type="Proteomes" id="UP000219453">
    <property type="component" value="Unassembled WGS sequence"/>
</dbReference>
<accession>A0A285PDX4</accession>
<organism evidence="7 8">
    <name type="scientific">Natronoarchaeum philippinense</name>
    <dbReference type="NCBI Taxonomy" id="558529"/>
    <lineage>
        <taxon>Archaea</taxon>
        <taxon>Methanobacteriati</taxon>
        <taxon>Methanobacteriota</taxon>
        <taxon>Stenosarchaea group</taxon>
        <taxon>Halobacteria</taxon>
        <taxon>Halobacteriales</taxon>
        <taxon>Natronoarchaeaceae</taxon>
    </lineage>
</organism>
<evidence type="ECO:0000256" key="6">
    <source>
        <dbReference type="ARBA" id="ARBA00023016"/>
    </source>
</evidence>
<proteinExistence type="predicted"/>
<evidence type="ECO:0000313" key="7">
    <source>
        <dbReference type="EMBL" id="SNZ18346.1"/>
    </source>
</evidence>
<name>A0A285PDX4_NATPI</name>
<dbReference type="GO" id="GO:0016787">
    <property type="term" value="F:hydrolase activity"/>
    <property type="evidence" value="ECO:0007669"/>
    <property type="project" value="UniProtKB-KW"/>
</dbReference>
<gene>
    <name evidence="7" type="ORF">SAMN06269185_3338</name>
</gene>
<keyword evidence="2" id="KW-0540">Nuclease</keyword>
<protein>
    <submittedName>
        <fullName evidence="7">Predicted RNA binding protein YcfA, dsRBD-like fold, HicA-like mRNA interferase family</fullName>
    </submittedName>
</protein>
<evidence type="ECO:0000256" key="2">
    <source>
        <dbReference type="ARBA" id="ARBA00022722"/>
    </source>
</evidence>
<evidence type="ECO:0000313" key="8">
    <source>
        <dbReference type="Proteomes" id="UP000219453"/>
    </source>
</evidence>
<dbReference type="GO" id="GO:0004519">
    <property type="term" value="F:endonuclease activity"/>
    <property type="evidence" value="ECO:0007669"/>
    <property type="project" value="UniProtKB-KW"/>
</dbReference>
<keyword evidence="1" id="KW-1277">Toxin-antitoxin system</keyword>
<dbReference type="SUPFAM" id="SSF54786">
    <property type="entry name" value="YcfA/nrd intein domain"/>
    <property type="match status" value="1"/>
</dbReference>
<keyword evidence="6" id="KW-0346">Stress response</keyword>
<reference evidence="7 8" key="1">
    <citation type="submission" date="2017-09" db="EMBL/GenBank/DDBJ databases">
        <authorList>
            <person name="Ehlers B."/>
            <person name="Leendertz F.H."/>
        </authorList>
    </citation>
    <scope>NUCLEOTIDE SEQUENCE [LARGE SCALE GENOMIC DNA]</scope>
    <source>
        <strain evidence="7 8">DSM 27208</strain>
    </source>
</reference>
<keyword evidence="3" id="KW-0255">Endonuclease</keyword>
<evidence type="ECO:0000256" key="1">
    <source>
        <dbReference type="ARBA" id="ARBA00022649"/>
    </source>
</evidence>
<dbReference type="InterPro" id="IPR038570">
    <property type="entry name" value="HicA_sf"/>
</dbReference>
<evidence type="ECO:0000256" key="4">
    <source>
        <dbReference type="ARBA" id="ARBA00022801"/>
    </source>
</evidence>
<sequence length="90" mass="10352">MPSYQTALLVTRRTYSGREIIKALGNWGYKRVRQRGDHVILKYQDPNTGEIRTVTVPLHDELSIGTLKSIAEQAGAQDFQRFLDEMDRMV</sequence>
<keyword evidence="4" id="KW-0378">Hydrolase</keyword>